<dbReference type="AlphaFoldDB" id="A0AAC9JE96"/>
<evidence type="ECO:0000313" key="3">
    <source>
        <dbReference type="Proteomes" id="UP000182101"/>
    </source>
</evidence>
<dbReference type="Proteomes" id="UP000182101">
    <property type="component" value="Plasmid pAMCP48-600"/>
</dbReference>
<gene>
    <name evidence="2" type="ORF">BM524_18665</name>
</gene>
<dbReference type="PROSITE" id="PS51257">
    <property type="entry name" value="PROKAR_LIPOPROTEIN"/>
    <property type="match status" value="1"/>
</dbReference>
<evidence type="ECO:0008006" key="4">
    <source>
        <dbReference type="Google" id="ProtNLM"/>
    </source>
</evidence>
<dbReference type="RefSeq" id="WP_071960554.1">
    <property type="nucleotide sequence ID" value="NZ_CP018025.1"/>
</dbReference>
<keyword evidence="2" id="KW-0614">Plasmid</keyword>
<organism evidence="2 3">
    <name type="scientific">Alteromonas mediterranea</name>
    <dbReference type="NCBI Taxonomy" id="314275"/>
    <lineage>
        <taxon>Bacteria</taxon>
        <taxon>Pseudomonadati</taxon>
        <taxon>Pseudomonadota</taxon>
        <taxon>Gammaproteobacteria</taxon>
        <taxon>Alteromonadales</taxon>
        <taxon>Alteromonadaceae</taxon>
        <taxon>Alteromonas/Salinimonas group</taxon>
        <taxon>Alteromonas</taxon>
    </lineage>
</organism>
<dbReference type="Gene3D" id="3.55.50.60">
    <property type="entry name" value="DotD protein"/>
    <property type="match status" value="1"/>
</dbReference>
<protein>
    <recommendedName>
        <fullName evidence="4">Lipoprotein</fullName>
    </recommendedName>
</protein>
<reference evidence="2 3" key="1">
    <citation type="submission" date="2016-11" db="EMBL/GenBank/DDBJ databases">
        <title>Networking in microbes: conjugative elements and plasmids in the genus Alteromonas.</title>
        <authorList>
            <person name="Lopez-Perez M."/>
            <person name="Ramon-Marco N."/>
            <person name="Rodriguez-Valera F."/>
        </authorList>
    </citation>
    <scope>NUCLEOTIDE SEQUENCE [LARGE SCALE GENOMIC DNA]</scope>
    <source>
        <strain evidence="2 3">CP48</strain>
        <plasmid evidence="3">pamcp48-600</plasmid>
    </source>
</reference>
<accession>A0AAC9JE96</accession>
<evidence type="ECO:0000256" key="1">
    <source>
        <dbReference type="SAM" id="SignalP"/>
    </source>
</evidence>
<proteinExistence type="predicted"/>
<evidence type="ECO:0000313" key="2">
    <source>
        <dbReference type="EMBL" id="APD91944.1"/>
    </source>
</evidence>
<keyword evidence="1" id="KW-0732">Signal</keyword>
<dbReference type="InterPro" id="IPR038140">
    <property type="entry name" value="DotD_sf"/>
</dbReference>
<feature type="chain" id="PRO_5042293516" description="Lipoprotein" evidence="1">
    <location>
        <begin position="27"/>
        <end position="182"/>
    </location>
</feature>
<dbReference type="EMBL" id="CP018025">
    <property type="protein sequence ID" value="APD91944.1"/>
    <property type="molecule type" value="Genomic_DNA"/>
</dbReference>
<dbReference type="InterPro" id="IPR031817">
    <property type="entry name" value="DotD"/>
</dbReference>
<feature type="signal peptide" evidence="1">
    <location>
        <begin position="1"/>
        <end position="26"/>
    </location>
</feature>
<name>A0AAC9JE96_9ALTE</name>
<geneLocation type="plasmid" evidence="3">
    <name>pamcp48-600</name>
</geneLocation>
<sequence length="182" mass="20690">MEKKKTLFAVAVASLLLGGCSTTRDASPIKESELSPFEKKVYEDNKRTNEILSNAALLSSKSLATYVRTEQALAQKTLTAEEIRQARFQRDYIPFNMEQKMRTSWGYAPEPLIALVASTAGYRVVYHNERPPITRSVIIEAKSRQLSEYLDIIMQQADGYIEDIVPDDGMEENIIHVFYSKF</sequence>
<dbReference type="Pfam" id="PF16816">
    <property type="entry name" value="DotD"/>
    <property type="match status" value="1"/>
</dbReference>